<evidence type="ECO:0000256" key="1">
    <source>
        <dbReference type="ARBA" id="ARBA00009684"/>
    </source>
</evidence>
<feature type="region of interest" description="Disordered" evidence="8">
    <location>
        <begin position="1"/>
        <end position="28"/>
    </location>
</feature>
<feature type="domain" description="GHMP kinase C-terminal" evidence="10">
    <location>
        <begin position="263"/>
        <end position="330"/>
    </location>
</feature>
<dbReference type="Gene3D" id="3.30.70.890">
    <property type="entry name" value="GHMP kinase, C-terminal domain"/>
    <property type="match status" value="1"/>
</dbReference>
<name>A0A8S1ILT9_9CHLO</name>
<sequence>MEKMRCPDRPHPSIIHRNTTPSPKWQRKPSNLGRTLFLSSSRGKLGHRCGCWCLRAVAEQLSIASPCKINLFLRVMGRRSDGFHDLASLFHVIDLSDSMDFSPLASGETKDRLECDMCGVPTDESNLVIKALNLFREKSGSHQFFNVKLHKVVPHGAGLGGGSANAATALWAANELCGRPASESDLLSWSADIGSDISVFFSKGAAYCTGRGEIVRNVPPPLPLDTPLLLVKPAVGLPTGQIFKQLDLDKRSSADPEALLNRLSNDGMSQDVCVNDLEPPAFKTLPELADLKGRLQHEGGGKFSAVFMTGSGSTIVCAGSDEVPEFLQEEAYSDVFVSPARLIMREEGTWY</sequence>
<evidence type="ECO:0000256" key="3">
    <source>
        <dbReference type="ARBA" id="ARBA00022679"/>
    </source>
</evidence>
<keyword evidence="6" id="KW-0067">ATP-binding</keyword>
<feature type="compositionally biased region" description="Basic and acidic residues" evidence="8">
    <location>
        <begin position="1"/>
        <end position="11"/>
    </location>
</feature>
<evidence type="ECO:0000256" key="7">
    <source>
        <dbReference type="ARBA" id="ARBA00032554"/>
    </source>
</evidence>
<comment type="similarity">
    <text evidence="1">Belongs to the GHMP kinase family. IspE subfamily.</text>
</comment>
<feature type="domain" description="GHMP kinase N-terminal" evidence="9">
    <location>
        <begin position="126"/>
        <end position="200"/>
    </location>
</feature>
<dbReference type="EMBL" id="CAJHUC010000409">
    <property type="protein sequence ID" value="CAD7695937.1"/>
    <property type="molecule type" value="Genomic_DNA"/>
</dbReference>
<dbReference type="InterPro" id="IPR004424">
    <property type="entry name" value="IspE"/>
</dbReference>
<evidence type="ECO:0000313" key="12">
    <source>
        <dbReference type="Proteomes" id="UP000708148"/>
    </source>
</evidence>
<dbReference type="InterPro" id="IPR006204">
    <property type="entry name" value="GHMP_kinase_N_dom"/>
</dbReference>
<evidence type="ECO:0000259" key="10">
    <source>
        <dbReference type="Pfam" id="PF08544"/>
    </source>
</evidence>
<dbReference type="PANTHER" id="PTHR43527">
    <property type="entry name" value="4-DIPHOSPHOCYTIDYL-2-C-METHYL-D-ERYTHRITOL KINASE, CHLOROPLASTIC"/>
    <property type="match status" value="1"/>
</dbReference>
<dbReference type="InterPro" id="IPR014721">
    <property type="entry name" value="Ribsml_uS5_D2-typ_fold_subgr"/>
</dbReference>
<keyword evidence="4" id="KW-0547">Nucleotide-binding</keyword>
<keyword evidence="5" id="KW-0418">Kinase</keyword>
<dbReference type="EC" id="2.7.1.148" evidence="2"/>
<dbReference type="HAMAP" id="MF_00061">
    <property type="entry name" value="IspE"/>
    <property type="match status" value="1"/>
</dbReference>
<keyword evidence="12" id="KW-1185">Reference proteome</keyword>
<evidence type="ECO:0000256" key="8">
    <source>
        <dbReference type="SAM" id="MobiDB-lite"/>
    </source>
</evidence>
<organism evidence="11 12">
    <name type="scientific">Ostreobium quekettii</name>
    <dbReference type="NCBI Taxonomy" id="121088"/>
    <lineage>
        <taxon>Eukaryota</taxon>
        <taxon>Viridiplantae</taxon>
        <taxon>Chlorophyta</taxon>
        <taxon>core chlorophytes</taxon>
        <taxon>Ulvophyceae</taxon>
        <taxon>TCBD clade</taxon>
        <taxon>Bryopsidales</taxon>
        <taxon>Ostreobineae</taxon>
        <taxon>Ostreobiaceae</taxon>
        <taxon>Ostreobium</taxon>
    </lineage>
</organism>
<proteinExistence type="inferred from homology"/>
<dbReference type="GO" id="GO:0005524">
    <property type="term" value="F:ATP binding"/>
    <property type="evidence" value="ECO:0007669"/>
    <property type="project" value="UniProtKB-KW"/>
</dbReference>
<evidence type="ECO:0000259" key="9">
    <source>
        <dbReference type="Pfam" id="PF00288"/>
    </source>
</evidence>
<dbReference type="InterPro" id="IPR036554">
    <property type="entry name" value="GHMP_kinase_C_sf"/>
</dbReference>
<dbReference type="OrthoDB" id="3191556at2759"/>
<accession>A0A8S1ILT9</accession>
<gene>
    <name evidence="11" type="ORF">OSTQU699_LOCUS1298</name>
</gene>
<dbReference type="AlphaFoldDB" id="A0A8S1ILT9"/>
<feature type="compositionally biased region" description="Polar residues" evidence="8">
    <location>
        <begin position="16"/>
        <end position="28"/>
    </location>
</feature>
<dbReference type="GO" id="GO:0016114">
    <property type="term" value="P:terpenoid biosynthetic process"/>
    <property type="evidence" value="ECO:0007669"/>
    <property type="project" value="InterPro"/>
</dbReference>
<dbReference type="SUPFAM" id="SSF55060">
    <property type="entry name" value="GHMP Kinase, C-terminal domain"/>
    <property type="match status" value="1"/>
</dbReference>
<dbReference type="Pfam" id="PF08544">
    <property type="entry name" value="GHMP_kinases_C"/>
    <property type="match status" value="1"/>
</dbReference>
<dbReference type="NCBIfam" id="TIGR00154">
    <property type="entry name" value="ispE"/>
    <property type="match status" value="1"/>
</dbReference>
<reference evidence="11" key="1">
    <citation type="submission" date="2020-12" db="EMBL/GenBank/DDBJ databases">
        <authorList>
            <person name="Iha C."/>
        </authorList>
    </citation>
    <scope>NUCLEOTIDE SEQUENCE</scope>
</reference>
<dbReference type="Proteomes" id="UP000708148">
    <property type="component" value="Unassembled WGS sequence"/>
</dbReference>
<dbReference type="PANTHER" id="PTHR43527:SF2">
    <property type="entry name" value="4-DIPHOSPHOCYTIDYL-2-C-METHYL-D-ERYTHRITOL KINASE, CHLOROPLASTIC"/>
    <property type="match status" value="1"/>
</dbReference>
<protein>
    <recommendedName>
        <fullName evidence="2">4-(cytidine 5'-diphospho)-2-C-methyl-D-erythritol kinase</fullName>
        <ecNumber evidence="2">2.7.1.148</ecNumber>
    </recommendedName>
    <alternativeName>
        <fullName evidence="7">4-(cytidine-5'-diphospho)-2-C-methyl-D-erythritol kinase</fullName>
    </alternativeName>
</protein>
<dbReference type="InterPro" id="IPR013750">
    <property type="entry name" value="GHMP_kinase_C_dom"/>
</dbReference>
<evidence type="ECO:0000256" key="2">
    <source>
        <dbReference type="ARBA" id="ARBA00012052"/>
    </source>
</evidence>
<dbReference type="Gene3D" id="3.30.230.10">
    <property type="match status" value="1"/>
</dbReference>
<dbReference type="InterPro" id="IPR020568">
    <property type="entry name" value="Ribosomal_Su5_D2-typ_SF"/>
</dbReference>
<evidence type="ECO:0000256" key="6">
    <source>
        <dbReference type="ARBA" id="ARBA00022840"/>
    </source>
</evidence>
<evidence type="ECO:0000256" key="4">
    <source>
        <dbReference type="ARBA" id="ARBA00022741"/>
    </source>
</evidence>
<keyword evidence="3" id="KW-0808">Transferase</keyword>
<evidence type="ECO:0000313" key="11">
    <source>
        <dbReference type="EMBL" id="CAD7695937.1"/>
    </source>
</evidence>
<dbReference type="GO" id="GO:0050515">
    <property type="term" value="F:4-(cytidine 5'-diphospho)-2-C-methyl-D-erythritol kinase activity"/>
    <property type="evidence" value="ECO:0007669"/>
    <property type="project" value="UniProtKB-EC"/>
</dbReference>
<dbReference type="Pfam" id="PF00288">
    <property type="entry name" value="GHMP_kinases_N"/>
    <property type="match status" value="1"/>
</dbReference>
<comment type="caution">
    <text evidence="11">The sequence shown here is derived from an EMBL/GenBank/DDBJ whole genome shotgun (WGS) entry which is preliminary data.</text>
</comment>
<evidence type="ECO:0000256" key="5">
    <source>
        <dbReference type="ARBA" id="ARBA00022777"/>
    </source>
</evidence>
<dbReference type="SUPFAM" id="SSF54211">
    <property type="entry name" value="Ribosomal protein S5 domain 2-like"/>
    <property type="match status" value="1"/>
</dbReference>